<dbReference type="SUPFAM" id="SSF55874">
    <property type="entry name" value="ATPase domain of HSP90 chaperone/DNA topoisomerase II/histidine kinase"/>
    <property type="match status" value="1"/>
</dbReference>
<dbReference type="Pfam" id="PF02518">
    <property type="entry name" value="HATPase_c"/>
    <property type="match status" value="1"/>
</dbReference>
<dbReference type="InterPro" id="IPR003594">
    <property type="entry name" value="HATPase_dom"/>
</dbReference>
<dbReference type="Pfam" id="PF08521">
    <property type="entry name" value="2CSK_N"/>
    <property type="match status" value="1"/>
</dbReference>
<evidence type="ECO:0000256" key="14">
    <source>
        <dbReference type="SAM" id="Phobius"/>
    </source>
</evidence>
<dbReference type="GO" id="GO:0000155">
    <property type="term" value="F:phosphorelay sensor kinase activity"/>
    <property type="evidence" value="ECO:0007669"/>
    <property type="project" value="InterPro"/>
</dbReference>
<dbReference type="PANTHER" id="PTHR45436">
    <property type="entry name" value="SENSOR HISTIDINE KINASE YKOH"/>
    <property type="match status" value="1"/>
</dbReference>
<evidence type="ECO:0000256" key="1">
    <source>
        <dbReference type="ARBA" id="ARBA00000085"/>
    </source>
</evidence>
<comment type="subcellular location">
    <subcellularLocation>
        <location evidence="2">Membrane</location>
        <topology evidence="2">Multi-pass membrane protein</topology>
    </subcellularLocation>
</comment>
<evidence type="ECO:0000256" key="3">
    <source>
        <dbReference type="ARBA" id="ARBA00012438"/>
    </source>
</evidence>
<evidence type="ECO:0000256" key="2">
    <source>
        <dbReference type="ARBA" id="ARBA00004141"/>
    </source>
</evidence>
<proteinExistence type="predicted"/>
<dbReference type="SMART" id="SM00387">
    <property type="entry name" value="HATPase_c"/>
    <property type="match status" value="1"/>
</dbReference>
<name>A0A246JHN5_9BURK</name>
<evidence type="ECO:0000256" key="6">
    <source>
        <dbReference type="ARBA" id="ARBA00022692"/>
    </source>
</evidence>
<dbReference type="Proteomes" id="UP000197468">
    <property type="component" value="Unassembled WGS sequence"/>
</dbReference>
<comment type="caution">
    <text evidence="17">The sequence shown here is derived from an EMBL/GenBank/DDBJ whole genome shotgun (WGS) entry which is preliminary data.</text>
</comment>
<evidence type="ECO:0000313" key="18">
    <source>
        <dbReference type="Proteomes" id="UP000197468"/>
    </source>
</evidence>
<dbReference type="Gene3D" id="3.30.565.10">
    <property type="entry name" value="Histidine kinase-like ATPase, C-terminal domain"/>
    <property type="match status" value="1"/>
</dbReference>
<dbReference type="InterPro" id="IPR013727">
    <property type="entry name" value="2CSK_N"/>
</dbReference>
<evidence type="ECO:0000256" key="12">
    <source>
        <dbReference type="ARBA" id="ARBA00023136"/>
    </source>
</evidence>
<dbReference type="InterPro" id="IPR003660">
    <property type="entry name" value="HAMP_dom"/>
</dbReference>
<dbReference type="EC" id="2.7.13.3" evidence="3"/>
<dbReference type="OrthoDB" id="8554694at2"/>
<keyword evidence="11" id="KW-0902">Two-component regulatory system</keyword>
<keyword evidence="8" id="KW-0418">Kinase</keyword>
<keyword evidence="9" id="KW-0067">ATP-binding</keyword>
<dbReference type="PANTHER" id="PTHR45436:SF14">
    <property type="entry name" value="SENSOR PROTEIN QSEC"/>
    <property type="match status" value="1"/>
</dbReference>
<dbReference type="EMBL" id="NIOF01000002">
    <property type="protein sequence ID" value="OWQ92072.1"/>
    <property type="molecule type" value="Genomic_DNA"/>
</dbReference>
<dbReference type="Gene3D" id="1.10.287.130">
    <property type="match status" value="1"/>
</dbReference>
<dbReference type="PROSITE" id="PS50885">
    <property type="entry name" value="HAMP"/>
    <property type="match status" value="1"/>
</dbReference>
<feature type="transmembrane region" description="Helical" evidence="14">
    <location>
        <begin position="146"/>
        <end position="169"/>
    </location>
</feature>
<evidence type="ECO:0000256" key="9">
    <source>
        <dbReference type="ARBA" id="ARBA00022840"/>
    </source>
</evidence>
<evidence type="ECO:0000256" key="8">
    <source>
        <dbReference type="ARBA" id="ARBA00022777"/>
    </source>
</evidence>
<accession>A0A246JHN5</accession>
<dbReference type="PRINTS" id="PR00344">
    <property type="entry name" value="BCTRLSENSOR"/>
</dbReference>
<comment type="catalytic activity">
    <reaction evidence="1">
        <text>ATP + protein L-histidine = ADP + protein N-phospho-L-histidine.</text>
        <dbReference type="EC" id="2.7.13.3"/>
    </reaction>
</comment>
<protein>
    <recommendedName>
        <fullName evidence="3">histidine kinase</fullName>
        <ecNumber evidence="3">2.7.13.3</ecNumber>
    </recommendedName>
</protein>
<dbReference type="CDD" id="cd00075">
    <property type="entry name" value="HATPase"/>
    <property type="match status" value="1"/>
</dbReference>
<dbReference type="SUPFAM" id="SSF47384">
    <property type="entry name" value="Homodimeric domain of signal transducing histidine kinase"/>
    <property type="match status" value="1"/>
</dbReference>
<dbReference type="InterPro" id="IPR036097">
    <property type="entry name" value="HisK_dim/P_sf"/>
</dbReference>
<keyword evidence="18" id="KW-1185">Reference proteome</keyword>
<organism evidence="17 18">
    <name type="scientific">Roseateles aquatilis</name>
    <dbReference type="NCBI Taxonomy" id="431061"/>
    <lineage>
        <taxon>Bacteria</taxon>
        <taxon>Pseudomonadati</taxon>
        <taxon>Pseudomonadota</taxon>
        <taxon>Betaproteobacteria</taxon>
        <taxon>Burkholderiales</taxon>
        <taxon>Sphaerotilaceae</taxon>
        <taxon>Roseateles</taxon>
    </lineage>
</organism>
<feature type="domain" description="HAMP" evidence="16">
    <location>
        <begin position="170"/>
        <end position="222"/>
    </location>
</feature>
<evidence type="ECO:0000256" key="5">
    <source>
        <dbReference type="ARBA" id="ARBA00022679"/>
    </source>
</evidence>
<dbReference type="InterPro" id="IPR036890">
    <property type="entry name" value="HATPase_C_sf"/>
</dbReference>
<feature type="transmembrane region" description="Helical" evidence="14">
    <location>
        <begin position="13"/>
        <end position="31"/>
    </location>
</feature>
<sequence length="466" mass="50477">MTGRRLTLLPRSLRYRLLLFLLGAMLMSALIQGMSAYRNALMETDEIFDYQMQQVALSLRAGMGTGLPLPLGEEQSIDLIVQVWGLDGTPLYRSAGPDWLPQRAVLGFSNVELRGKRYRVLAIQGRFQVVQVAQDIAVRQRMAGQLAWRTVLPTALMLPMLALVVWWVVSHSLAPLERVRQQLSRRVAQDLAPVDESDVPSEVQPLVGELNGLLDRVRQAFDKQQQFVADAAHELRSPLAALKLQLQSVKRAPDEAARAQALERLGLGIDRASHLIEQLLALARQDSAKAQAPAQPLPLDALCRAVVIDGATLAQARGVDLGLGRCDAAQVDGHPEALTMLLRNLVDNGIKYGRSRVDLSLERSGGQALLVVEDDGPGIPDAERGRVFDRFYRSESQAQQAPGSGLGLALVRSIAQDHGGALRLGHSTALGGLRVELALPLSRRGQTAAPALPPASAPQPPSLPPA</sequence>
<keyword evidence="12 14" id="KW-0472">Membrane</keyword>
<evidence type="ECO:0000256" key="7">
    <source>
        <dbReference type="ARBA" id="ARBA00022741"/>
    </source>
</evidence>
<feature type="domain" description="Histidine kinase" evidence="15">
    <location>
        <begin position="230"/>
        <end position="443"/>
    </location>
</feature>
<dbReference type="RefSeq" id="WP_088383952.1">
    <property type="nucleotide sequence ID" value="NZ_NIOF01000002.1"/>
</dbReference>
<dbReference type="AlphaFoldDB" id="A0A246JHN5"/>
<evidence type="ECO:0000256" key="10">
    <source>
        <dbReference type="ARBA" id="ARBA00022989"/>
    </source>
</evidence>
<evidence type="ECO:0000313" key="17">
    <source>
        <dbReference type="EMBL" id="OWQ92072.1"/>
    </source>
</evidence>
<dbReference type="InterPro" id="IPR004358">
    <property type="entry name" value="Sig_transdc_His_kin-like_C"/>
</dbReference>
<dbReference type="InterPro" id="IPR003661">
    <property type="entry name" value="HisK_dim/P_dom"/>
</dbReference>
<dbReference type="InterPro" id="IPR050428">
    <property type="entry name" value="TCS_sensor_his_kinase"/>
</dbReference>
<dbReference type="CDD" id="cd00082">
    <property type="entry name" value="HisKA"/>
    <property type="match status" value="1"/>
</dbReference>
<dbReference type="FunFam" id="1.10.287.130:FF:000035">
    <property type="entry name" value="Two-component sensor histidine kinase"/>
    <property type="match status" value="1"/>
</dbReference>
<evidence type="ECO:0000256" key="13">
    <source>
        <dbReference type="SAM" id="MobiDB-lite"/>
    </source>
</evidence>
<dbReference type="Pfam" id="PF00512">
    <property type="entry name" value="HisKA"/>
    <property type="match status" value="1"/>
</dbReference>
<dbReference type="InterPro" id="IPR005467">
    <property type="entry name" value="His_kinase_dom"/>
</dbReference>
<evidence type="ECO:0000259" key="16">
    <source>
        <dbReference type="PROSITE" id="PS50885"/>
    </source>
</evidence>
<dbReference type="GO" id="GO:0005524">
    <property type="term" value="F:ATP binding"/>
    <property type="evidence" value="ECO:0007669"/>
    <property type="project" value="UniProtKB-KW"/>
</dbReference>
<dbReference type="GO" id="GO:0005886">
    <property type="term" value="C:plasma membrane"/>
    <property type="evidence" value="ECO:0007669"/>
    <property type="project" value="TreeGrafter"/>
</dbReference>
<dbReference type="SMART" id="SM00388">
    <property type="entry name" value="HisKA"/>
    <property type="match status" value="1"/>
</dbReference>
<keyword evidence="7" id="KW-0547">Nucleotide-binding</keyword>
<dbReference type="PROSITE" id="PS50109">
    <property type="entry name" value="HIS_KIN"/>
    <property type="match status" value="1"/>
</dbReference>
<gene>
    <name evidence="17" type="ORF">CDN99_06875</name>
</gene>
<feature type="compositionally biased region" description="Pro residues" evidence="13">
    <location>
        <begin position="451"/>
        <end position="466"/>
    </location>
</feature>
<reference evidence="17 18" key="1">
    <citation type="journal article" date="2008" name="Int. J. Syst. Evol. Microbiol.">
        <title>Description of Roseateles aquatilis sp. nov. and Roseateles terrae sp. nov., in the class Betaproteobacteria, and emended description of the genus Roseateles.</title>
        <authorList>
            <person name="Gomila M."/>
            <person name="Bowien B."/>
            <person name="Falsen E."/>
            <person name="Moore E.R."/>
            <person name="Lalucat J."/>
        </authorList>
    </citation>
    <scope>NUCLEOTIDE SEQUENCE [LARGE SCALE GENOMIC DNA]</scope>
    <source>
        <strain evidence="17 18">CCUG 48205</strain>
    </source>
</reference>
<keyword evidence="5" id="KW-0808">Transferase</keyword>
<feature type="region of interest" description="Disordered" evidence="13">
    <location>
        <begin position="445"/>
        <end position="466"/>
    </location>
</feature>
<keyword evidence="4" id="KW-0597">Phosphoprotein</keyword>
<keyword evidence="10 14" id="KW-1133">Transmembrane helix</keyword>
<evidence type="ECO:0000256" key="4">
    <source>
        <dbReference type="ARBA" id="ARBA00022553"/>
    </source>
</evidence>
<keyword evidence="6 14" id="KW-0812">Transmembrane</keyword>
<evidence type="ECO:0000259" key="15">
    <source>
        <dbReference type="PROSITE" id="PS50109"/>
    </source>
</evidence>
<evidence type="ECO:0000256" key="11">
    <source>
        <dbReference type="ARBA" id="ARBA00023012"/>
    </source>
</evidence>